<evidence type="ECO:0000256" key="2">
    <source>
        <dbReference type="ARBA" id="ARBA00022603"/>
    </source>
</evidence>
<comment type="similarity">
    <text evidence="1">Belongs to the N(4)/N(6)-methyltransferase family.</text>
</comment>
<dbReference type="Proteomes" id="UP001594288">
    <property type="component" value="Unassembled WGS sequence"/>
</dbReference>
<evidence type="ECO:0000256" key="1">
    <source>
        <dbReference type="ARBA" id="ARBA00006594"/>
    </source>
</evidence>
<feature type="domain" description="DNA methylase N-4/N-6" evidence="5">
    <location>
        <begin position="94"/>
        <end position="232"/>
    </location>
</feature>
<sequence>MTVETSETSAKRRRKSPSGESTNDLVFSAYTGTNDEVFPLVLSLYVEPGSKVADVTYGKGVFWRKISRDSYELLATDLSTGVDCCDLPYEDKSIDCVVFDPPYMHTPGGTAHVNHQNYESYYRNNRASSPKKYHEAVLDLYFSAAKEAWRVLRNGGVYIVKCQDEVCANRQRLTHVEIINELAKDGFVAEDLFVVVRTGRPGVSRILRQAHARKRHSYFLVFIKPKGKRRWTGLTKRLHVETNGKDRSPAVDSKQELPLVY</sequence>
<organism evidence="6 7">
    <name type="scientific">Eiseniibacteriota bacterium</name>
    <dbReference type="NCBI Taxonomy" id="2212470"/>
    <lineage>
        <taxon>Bacteria</taxon>
        <taxon>Candidatus Eiseniibacteriota</taxon>
    </lineage>
</organism>
<feature type="region of interest" description="Disordered" evidence="4">
    <location>
        <begin position="1"/>
        <end position="24"/>
    </location>
</feature>
<keyword evidence="7" id="KW-1185">Reference proteome</keyword>
<evidence type="ECO:0000256" key="4">
    <source>
        <dbReference type="SAM" id="MobiDB-lite"/>
    </source>
</evidence>
<dbReference type="GO" id="GO:0008168">
    <property type="term" value="F:methyltransferase activity"/>
    <property type="evidence" value="ECO:0007669"/>
    <property type="project" value="UniProtKB-KW"/>
</dbReference>
<protein>
    <submittedName>
        <fullName evidence="6">DNA methyltransferase</fullName>
    </submittedName>
</protein>
<proteinExistence type="inferred from homology"/>
<comment type="caution">
    <text evidence="6">The sequence shown here is derived from an EMBL/GenBank/DDBJ whole genome shotgun (WGS) entry which is preliminary data.</text>
</comment>
<name>A0ABV6YMK2_UNCEI</name>
<dbReference type="PROSITE" id="PS00092">
    <property type="entry name" value="N6_MTASE"/>
    <property type="match status" value="1"/>
</dbReference>
<evidence type="ECO:0000256" key="3">
    <source>
        <dbReference type="ARBA" id="ARBA00022679"/>
    </source>
</evidence>
<accession>A0ABV6YMK2</accession>
<evidence type="ECO:0000313" key="6">
    <source>
        <dbReference type="EMBL" id="MFC1799300.1"/>
    </source>
</evidence>
<dbReference type="InterPro" id="IPR002941">
    <property type="entry name" value="DNA_methylase_N4/N6"/>
</dbReference>
<reference evidence="6 7" key="1">
    <citation type="submission" date="2024-09" db="EMBL/GenBank/DDBJ databases">
        <authorList>
            <person name="D'Angelo T."/>
        </authorList>
    </citation>
    <scope>NUCLEOTIDE SEQUENCE [LARGE SCALE GENOMIC DNA]</scope>
    <source>
        <strain evidence="6">SAG AM-311-F02</strain>
    </source>
</reference>
<keyword evidence="2 6" id="KW-0489">Methyltransferase</keyword>
<dbReference type="Gene3D" id="3.40.50.150">
    <property type="entry name" value="Vaccinia Virus protein VP39"/>
    <property type="match status" value="1"/>
</dbReference>
<dbReference type="EMBL" id="JBHPEI010000001">
    <property type="protein sequence ID" value="MFC1799300.1"/>
    <property type="molecule type" value="Genomic_DNA"/>
</dbReference>
<dbReference type="SUPFAM" id="SSF53335">
    <property type="entry name" value="S-adenosyl-L-methionine-dependent methyltransferases"/>
    <property type="match status" value="1"/>
</dbReference>
<dbReference type="Pfam" id="PF01555">
    <property type="entry name" value="N6_N4_Mtase"/>
    <property type="match status" value="1"/>
</dbReference>
<dbReference type="InterPro" id="IPR002052">
    <property type="entry name" value="DNA_methylase_N6_adenine_CS"/>
</dbReference>
<gene>
    <name evidence="6" type="ORF">ACFL2Z_00095</name>
</gene>
<evidence type="ECO:0000313" key="7">
    <source>
        <dbReference type="Proteomes" id="UP001594288"/>
    </source>
</evidence>
<dbReference type="InterPro" id="IPR029063">
    <property type="entry name" value="SAM-dependent_MTases_sf"/>
</dbReference>
<evidence type="ECO:0000259" key="5">
    <source>
        <dbReference type="Pfam" id="PF01555"/>
    </source>
</evidence>
<keyword evidence="3" id="KW-0808">Transferase</keyword>
<dbReference type="GO" id="GO:0032259">
    <property type="term" value="P:methylation"/>
    <property type="evidence" value="ECO:0007669"/>
    <property type="project" value="UniProtKB-KW"/>
</dbReference>